<dbReference type="InterPro" id="IPR056924">
    <property type="entry name" value="SH3_Tf2-1"/>
</dbReference>
<proteinExistence type="predicted"/>
<dbReference type="EMBL" id="SSTE01017567">
    <property type="protein sequence ID" value="KAA0040320.1"/>
    <property type="molecule type" value="Genomic_DNA"/>
</dbReference>
<dbReference type="Proteomes" id="UP000321393">
    <property type="component" value="Unassembled WGS sequence"/>
</dbReference>
<protein>
    <submittedName>
        <fullName evidence="3">DNA/RNA polymerases superfamily protein</fullName>
    </submittedName>
</protein>
<evidence type="ECO:0000313" key="4">
    <source>
        <dbReference type="Proteomes" id="UP000321393"/>
    </source>
</evidence>
<sequence>MIEKLEQLHKEVHDYLIQTTNSYKKAADMKRRQAKFAKGDLVMVHLRKNRFPTGTYSKLKDRQIGSVRILEKYGENAFKVELSPDMNIHLVFNIVDLKPYYASDEFKLAN</sequence>
<accession>A0A5D3DIH8</accession>
<evidence type="ECO:0000313" key="5">
    <source>
        <dbReference type="Proteomes" id="UP000321947"/>
    </source>
</evidence>
<dbReference type="Pfam" id="PF24626">
    <property type="entry name" value="SH3_Tf2-1"/>
    <property type="match status" value="1"/>
</dbReference>
<dbReference type="AlphaFoldDB" id="A0A5D3DIH8"/>
<evidence type="ECO:0000259" key="1">
    <source>
        <dbReference type="Pfam" id="PF24626"/>
    </source>
</evidence>
<reference evidence="4 5" key="1">
    <citation type="submission" date="2019-08" db="EMBL/GenBank/DDBJ databases">
        <title>Draft genome sequences of two oriental melons (Cucumis melo L. var makuwa).</title>
        <authorList>
            <person name="Kwon S.-Y."/>
        </authorList>
    </citation>
    <scope>NUCLEOTIDE SEQUENCE [LARGE SCALE GENOMIC DNA]</scope>
    <source>
        <strain evidence="5">cv. Chang Bougi</strain>
        <strain evidence="4">cv. SW 3</strain>
        <tissue evidence="3">Leaf</tissue>
    </source>
</reference>
<name>A0A5D3DIH8_CUCMM</name>
<dbReference type="Proteomes" id="UP000321947">
    <property type="component" value="Unassembled WGS sequence"/>
</dbReference>
<gene>
    <name evidence="3" type="ORF">E5676_scaffold142G004510</name>
    <name evidence="2" type="ORF">E6C27_scaffold460G00210</name>
</gene>
<comment type="caution">
    <text evidence="3">The sequence shown here is derived from an EMBL/GenBank/DDBJ whole genome shotgun (WGS) entry which is preliminary data.</text>
</comment>
<evidence type="ECO:0000313" key="2">
    <source>
        <dbReference type="EMBL" id="KAA0040320.1"/>
    </source>
</evidence>
<evidence type="ECO:0000313" key="3">
    <source>
        <dbReference type="EMBL" id="TYK23385.1"/>
    </source>
</evidence>
<dbReference type="EMBL" id="SSTD01004586">
    <property type="protein sequence ID" value="TYK23385.1"/>
    <property type="molecule type" value="Genomic_DNA"/>
</dbReference>
<dbReference type="OrthoDB" id="1721574at2759"/>
<feature type="domain" description="Tf2-1-like SH3-like" evidence="1">
    <location>
        <begin position="39"/>
        <end position="100"/>
    </location>
</feature>
<organism evidence="3 5">
    <name type="scientific">Cucumis melo var. makuwa</name>
    <name type="common">Oriental melon</name>
    <dbReference type="NCBI Taxonomy" id="1194695"/>
    <lineage>
        <taxon>Eukaryota</taxon>
        <taxon>Viridiplantae</taxon>
        <taxon>Streptophyta</taxon>
        <taxon>Embryophyta</taxon>
        <taxon>Tracheophyta</taxon>
        <taxon>Spermatophyta</taxon>
        <taxon>Magnoliopsida</taxon>
        <taxon>eudicotyledons</taxon>
        <taxon>Gunneridae</taxon>
        <taxon>Pentapetalae</taxon>
        <taxon>rosids</taxon>
        <taxon>fabids</taxon>
        <taxon>Cucurbitales</taxon>
        <taxon>Cucurbitaceae</taxon>
        <taxon>Benincaseae</taxon>
        <taxon>Cucumis</taxon>
    </lineage>
</organism>